<evidence type="ECO:0000313" key="3">
    <source>
        <dbReference type="Proteomes" id="UP000054566"/>
    </source>
</evidence>
<feature type="compositionally biased region" description="Low complexity" evidence="1">
    <location>
        <begin position="44"/>
        <end position="55"/>
    </location>
</feature>
<proteinExistence type="predicted"/>
<reference evidence="3" key="2">
    <citation type="submission" date="2015-07" db="EMBL/GenBank/DDBJ databases">
        <title>The genome sequence of Plasmodium falciparum RAJ116.</title>
        <authorList>
            <consortium name="The Broad Institute Genome Sequencing Platform"/>
            <person name="Volkman S.K."/>
            <person name="Neafsey D.E."/>
            <person name="Dash A.P."/>
            <person name="Chitnis C.E."/>
            <person name="Hartl D.L."/>
            <person name="Young S.K."/>
            <person name="Kodira C.D."/>
            <person name="Zeng Q."/>
            <person name="Koehrsen M."/>
            <person name="Godfrey P."/>
            <person name="Alvarado L."/>
            <person name="Berlin A."/>
            <person name="Borenstein D."/>
            <person name="Chen Z."/>
            <person name="Engels R."/>
            <person name="Freedman E."/>
            <person name="Gellesch M."/>
            <person name="Goldberg J."/>
            <person name="Griggs A."/>
            <person name="Gujja S."/>
            <person name="Heiman D."/>
            <person name="Hepburn T."/>
            <person name="Howarth C."/>
            <person name="Jen D."/>
            <person name="Larson L."/>
            <person name="Lewis B."/>
            <person name="Mehta T."/>
            <person name="Park D."/>
            <person name="Pearson M."/>
            <person name="Roberts A."/>
            <person name="Saif S."/>
            <person name="Shea T."/>
            <person name="Shenoy N."/>
            <person name="Sisk P."/>
            <person name="Stolte C."/>
            <person name="Sykes S."/>
            <person name="Walk T."/>
            <person name="White J."/>
            <person name="Yandava C."/>
            <person name="Wirth D.F."/>
            <person name="Nusbaum C."/>
            <person name="Birren B."/>
        </authorList>
    </citation>
    <scope>NUCLEOTIDE SEQUENCE [LARGE SCALE GENOMIC DNA]</scope>
    <source>
        <strain evidence="3">RAJ116</strain>
    </source>
</reference>
<evidence type="ECO:0000256" key="1">
    <source>
        <dbReference type="SAM" id="MobiDB-lite"/>
    </source>
</evidence>
<feature type="compositionally biased region" description="Basic and acidic residues" evidence="1">
    <location>
        <begin position="29"/>
        <end position="43"/>
    </location>
</feature>
<name>A0A0L0D0J3_PLAFA</name>
<dbReference type="EMBL" id="GG664843">
    <property type="protein sequence ID" value="KNC38037.1"/>
    <property type="molecule type" value="Genomic_DNA"/>
</dbReference>
<reference evidence="3" key="1">
    <citation type="submission" date="2015-07" db="EMBL/GenBank/DDBJ databases">
        <title>Annotation of Plasmodium falciparum RAJ116.</title>
        <authorList>
            <consortium name="The Broad Institute Genome Sequencing Platform"/>
            <person name="Volkman S.K."/>
            <person name="Neafsey D.E."/>
            <person name="Dash A.P."/>
            <person name="Chitnis C.E."/>
            <person name="Hartl D.L."/>
            <person name="Young S.K."/>
            <person name="Zeng Q."/>
            <person name="Koehrsen M."/>
            <person name="Alvarado L."/>
            <person name="Berlin A."/>
            <person name="Borenstein D."/>
            <person name="Chapman S.B."/>
            <person name="Chen Z."/>
            <person name="Engels R."/>
            <person name="Freedman E."/>
            <person name="Gellesch M."/>
            <person name="Goldberg J."/>
            <person name="Griggs A."/>
            <person name="Gujja S."/>
            <person name="Heilman E.R."/>
            <person name="Heiman D.I."/>
            <person name="Howarth C."/>
            <person name="Jen D."/>
            <person name="Larson L."/>
            <person name="Mehta T."/>
            <person name="Neiman D."/>
            <person name="Park D."/>
            <person name="Pearson M."/>
            <person name="Roberts A."/>
            <person name="Saif S."/>
            <person name="Shea T."/>
            <person name="Shenoy N."/>
            <person name="Sisk P."/>
            <person name="Stolte C."/>
            <person name="Sykes S."/>
            <person name="Walk T."/>
            <person name="White J."/>
            <person name="Yandava C."/>
            <person name="Haas B."/>
            <person name="Henn M.R."/>
            <person name="Nusbaum C."/>
            <person name="Birren B."/>
        </authorList>
    </citation>
    <scope>NUCLEOTIDE SEQUENCE [LARGE SCALE GENOMIC DNA]</scope>
    <source>
        <strain evidence="3">RAJ116</strain>
    </source>
</reference>
<sequence length="123" mass="14396">MSTLENVKNIVKRVNVVWDIFRISPKDIGKKEEKKKNKEKNNEGGDTTNGGTTNEQKNGSCYMKNDQKKTEEGDLLEFDIKMKTKFYNSLCNYFDKKKNIFLKMIRKIKKLQKNGIRVIPCIK</sequence>
<accession>A0A0L0D0J3</accession>
<gene>
    <name evidence="2" type="ORF">PFLG_03013</name>
</gene>
<protein>
    <submittedName>
        <fullName evidence="2">Uncharacterized protein</fullName>
    </submittedName>
</protein>
<feature type="region of interest" description="Disordered" evidence="1">
    <location>
        <begin position="29"/>
        <end position="64"/>
    </location>
</feature>
<organism evidence="2 3">
    <name type="scientific">Plasmodium falciparum RAJ116</name>
    <dbReference type="NCBI Taxonomy" id="580058"/>
    <lineage>
        <taxon>Eukaryota</taxon>
        <taxon>Sar</taxon>
        <taxon>Alveolata</taxon>
        <taxon>Apicomplexa</taxon>
        <taxon>Aconoidasida</taxon>
        <taxon>Haemosporida</taxon>
        <taxon>Plasmodiidae</taxon>
        <taxon>Plasmodium</taxon>
        <taxon>Plasmodium (Laverania)</taxon>
    </lineage>
</organism>
<dbReference type="Proteomes" id="UP000054566">
    <property type="component" value="Unassembled WGS sequence"/>
</dbReference>
<dbReference type="AlphaFoldDB" id="A0A0L0D0J3"/>
<evidence type="ECO:0000313" key="2">
    <source>
        <dbReference type="EMBL" id="KNC38037.1"/>
    </source>
</evidence>